<evidence type="ECO:0000256" key="6">
    <source>
        <dbReference type="ARBA" id="ARBA00023163"/>
    </source>
</evidence>
<organism evidence="13 14">
    <name type="scientific">Mytilus galloprovincialis</name>
    <name type="common">Mediterranean mussel</name>
    <dbReference type="NCBI Taxonomy" id="29158"/>
    <lineage>
        <taxon>Eukaryota</taxon>
        <taxon>Metazoa</taxon>
        <taxon>Spiralia</taxon>
        <taxon>Lophotrochozoa</taxon>
        <taxon>Mollusca</taxon>
        <taxon>Bivalvia</taxon>
        <taxon>Autobranchia</taxon>
        <taxon>Pteriomorphia</taxon>
        <taxon>Mytilida</taxon>
        <taxon>Mytiloidea</taxon>
        <taxon>Mytilidae</taxon>
        <taxon>Mytilinae</taxon>
        <taxon>Mytilus</taxon>
    </lineage>
</organism>
<evidence type="ECO:0000256" key="11">
    <source>
        <dbReference type="SAM" id="MobiDB-lite"/>
    </source>
</evidence>
<keyword evidence="3" id="KW-0805">Transcription regulation</keyword>
<evidence type="ECO:0000256" key="3">
    <source>
        <dbReference type="ARBA" id="ARBA00023015"/>
    </source>
</evidence>
<dbReference type="CDD" id="cd00086">
    <property type="entry name" value="homeodomain"/>
    <property type="match status" value="1"/>
</dbReference>
<accession>A0A8B6H2N5</accession>
<evidence type="ECO:0000256" key="9">
    <source>
        <dbReference type="PROSITE-ProRule" id="PRU00108"/>
    </source>
</evidence>
<dbReference type="GO" id="GO:0005634">
    <property type="term" value="C:nucleus"/>
    <property type="evidence" value="ECO:0007669"/>
    <property type="project" value="UniProtKB-SubCell"/>
</dbReference>
<evidence type="ECO:0000256" key="7">
    <source>
        <dbReference type="ARBA" id="ARBA00023242"/>
    </source>
</evidence>
<comment type="subcellular location">
    <subcellularLocation>
        <location evidence="1 9 10">Nucleus</location>
    </subcellularLocation>
</comment>
<feature type="DNA-binding region" description="Homeobox" evidence="9">
    <location>
        <begin position="234"/>
        <end position="293"/>
    </location>
</feature>
<protein>
    <submittedName>
        <fullName evidence="13">Homeobox protein Nkx-5</fullName>
    </submittedName>
</protein>
<dbReference type="Pfam" id="PF00046">
    <property type="entry name" value="Homeodomain"/>
    <property type="match status" value="1"/>
</dbReference>
<evidence type="ECO:0000256" key="1">
    <source>
        <dbReference type="ARBA" id="ARBA00004123"/>
    </source>
</evidence>
<keyword evidence="6" id="KW-0804">Transcription</keyword>
<dbReference type="InterPro" id="IPR020479">
    <property type="entry name" value="HD_metazoa"/>
</dbReference>
<dbReference type="EMBL" id="UYJE01009314">
    <property type="protein sequence ID" value="VDI72298.1"/>
    <property type="molecule type" value="Genomic_DNA"/>
</dbReference>
<evidence type="ECO:0000256" key="2">
    <source>
        <dbReference type="ARBA" id="ARBA00022473"/>
    </source>
</evidence>
<keyword evidence="7 9" id="KW-0539">Nucleus</keyword>
<dbReference type="InterPro" id="IPR009057">
    <property type="entry name" value="Homeodomain-like_sf"/>
</dbReference>
<dbReference type="PRINTS" id="PR00024">
    <property type="entry name" value="HOMEOBOX"/>
</dbReference>
<name>A0A8B6H2N5_MYTGA</name>
<dbReference type="PROSITE" id="PS50071">
    <property type="entry name" value="HOMEOBOX_2"/>
    <property type="match status" value="1"/>
</dbReference>
<keyword evidence="4 9" id="KW-0238">DNA-binding</keyword>
<evidence type="ECO:0000256" key="4">
    <source>
        <dbReference type="ARBA" id="ARBA00023125"/>
    </source>
</evidence>
<dbReference type="InterPro" id="IPR017970">
    <property type="entry name" value="Homeobox_CS"/>
</dbReference>
<gene>
    <name evidence="13" type="ORF">MGAL_10B093507</name>
</gene>
<dbReference type="GO" id="GO:0000977">
    <property type="term" value="F:RNA polymerase II transcription regulatory region sequence-specific DNA binding"/>
    <property type="evidence" value="ECO:0007669"/>
    <property type="project" value="TreeGrafter"/>
</dbReference>
<dbReference type="Proteomes" id="UP000596742">
    <property type="component" value="Unassembled WGS sequence"/>
</dbReference>
<dbReference type="OrthoDB" id="6159439at2759"/>
<keyword evidence="14" id="KW-1185">Reference proteome</keyword>
<comment type="caution">
    <text evidence="13">The sequence shown here is derived from an EMBL/GenBank/DDBJ whole genome shotgun (WGS) entry which is preliminary data.</text>
</comment>
<dbReference type="PANTHER" id="PTHR46110">
    <property type="entry name" value="HOMEOBOX PROTEIN HMX"/>
    <property type="match status" value="1"/>
</dbReference>
<sequence>MSESEKPRETGKSFSISSILDNSDENSKKESSNAPAIVSKLDFPDNSAKNVLSGPQQCFLNPLSTWYQWYAAGHQMLQHFQQETYQHTETIMKRVRLYSKRRFVQFGENLKCTKNISECKKGFQKQSNKNTPSNISNKSIHQIVLNQQTICLFYHSLGLGMKGGPHDKDLTSFPFKRSRSPDTCITHGKDTKEDDSVSVDHDDDICCDGSDDGQKHDDSMSADLNDDDRKNRRKKKTRTVFSRSQVFQLESTFDMKRYLSSSERAGLASSLQLTETQVKIWFQNRRNKWKRQISAELEAANMSHVANSHRFIRVPVLYHETQDSAQVPEANRSCLSTSLPHVNYCEPLYLSAGFSQMNPTVRSSMSGIV</sequence>
<dbReference type="GO" id="GO:0000981">
    <property type="term" value="F:DNA-binding transcription factor activity, RNA polymerase II-specific"/>
    <property type="evidence" value="ECO:0007669"/>
    <property type="project" value="InterPro"/>
</dbReference>
<evidence type="ECO:0000259" key="12">
    <source>
        <dbReference type="PROSITE" id="PS50071"/>
    </source>
</evidence>
<feature type="region of interest" description="Disordered" evidence="11">
    <location>
        <begin position="210"/>
        <end position="237"/>
    </location>
</feature>
<keyword evidence="2" id="KW-0217">Developmental protein</keyword>
<dbReference type="FunFam" id="1.10.10.60:FF:000053">
    <property type="entry name" value="H6 family homeobox 2"/>
    <property type="match status" value="1"/>
</dbReference>
<evidence type="ECO:0000313" key="13">
    <source>
        <dbReference type="EMBL" id="VDI72298.1"/>
    </source>
</evidence>
<dbReference type="PANTHER" id="PTHR46110:SF3">
    <property type="entry name" value="HOMEOBOX PROTEIN HMX"/>
    <property type="match status" value="1"/>
</dbReference>
<dbReference type="PROSITE" id="PS00027">
    <property type="entry name" value="HOMEOBOX_1"/>
    <property type="match status" value="1"/>
</dbReference>
<evidence type="ECO:0000256" key="8">
    <source>
        <dbReference type="ARBA" id="ARBA00038165"/>
    </source>
</evidence>
<feature type="domain" description="Homeobox" evidence="12">
    <location>
        <begin position="232"/>
        <end position="292"/>
    </location>
</feature>
<dbReference type="AlphaFoldDB" id="A0A8B6H2N5"/>
<dbReference type="SUPFAM" id="SSF46689">
    <property type="entry name" value="Homeodomain-like"/>
    <property type="match status" value="1"/>
</dbReference>
<evidence type="ECO:0000256" key="10">
    <source>
        <dbReference type="RuleBase" id="RU000682"/>
    </source>
</evidence>
<keyword evidence="5 9" id="KW-0371">Homeobox</keyword>
<evidence type="ECO:0000256" key="5">
    <source>
        <dbReference type="ARBA" id="ARBA00023155"/>
    </source>
</evidence>
<dbReference type="SMART" id="SM00389">
    <property type="entry name" value="HOX"/>
    <property type="match status" value="1"/>
</dbReference>
<dbReference type="InterPro" id="IPR051300">
    <property type="entry name" value="HMX_Homeobox_TF"/>
</dbReference>
<reference evidence="13" key="1">
    <citation type="submission" date="2018-11" db="EMBL/GenBank/DDBJ databases">
        <authorList>
            <person name="Alioto T."/>
            <person name="Alioto T."/>
        </authorList>
    </citation>
    <scope>NUCLEOTIDE SEQUENCE</scope>
</reference>
<dbReference type="InterPro" id="IPR001356">
    <property type="entry name" value="HD"/>
</dbReference>
<feature type="region of interest" description="Disordered" evidence="11">
    <location>
        <begin position="1"/>
        <end position="33"/>
    </location>
</feature>
<feature type="compositionally biased region" description="Basic and acidic residues" evidence="11">
    <location>
        <begin position="1"/>
        <end position="11"/>
    </location>
</feature>
<evidence type="ECO:0000313" key="14">
    <source>
        <dbReference type="Proteomes" id="UP000596742"/>
    </source>
</evidence>
<dbReference type="Gene3D" id="1.10.10.60">
    <property type="entry name" value="Homeodomain-like"/>
    <property type="match status" value="1"/>
</dbReference>
<proteinExistence type="inferred from homology"/>
<comment type="similarity">
    <text evidence="8">Belongs to the HMX homeobox family.</text>
</comment>